<dbReference type="InterPro" id="IPR013702">
    <property type="entry name" value="FIST_domain_N"/>
</dbReference>
<proteinExistence type="predicted"/>
<keyword evidence="4" id="KW-1185">Reference proteome</keyword>
<protein>
    <recommendedName>
        <fullName evidence="5">FIST N domain-containing protein</fullName>
    </recommendedName>
</protein>
<dbReference type="PANTHER" id="PTHR40252">
    <property type="entry name" value="BLR0328 PROTEIN"/>
    <property type="match status" value="1"/>
</dbReference>
<organism evidence="3 4">
    <name type="scientific">Halorientalis pallida</name>
    <dbReference type="NCBI Taxonomy" id="2479928"/>
    <lineage>
        <taxon>Archaea</taxon>
        <taxon>Methanobacteriati</taxon>
        <taxon>Methanobacteriota</taxon>
        <taxon>Stenosarchaea group</taxon>
        <taxon>Halobacteria</taxon>
        <taxon>Halobacteriales</taxon>
        <taxon>Haloarculaceae</taxon>
        <taxon>Halorientalis</taxon>
    </lineage>
</organism>
<accession>A0A498KTK6</accession>
<dbReference type="OrthoDB" id="140075at2157"/>
<dbReference type="InterPro" id="IPR019494">
    <property type="entry name" value="FIST_C"/>
</dbReference>
<feature type="domain" description="FIST" evidence="1">
    <location>
        <begin position="33"/>
        <end position="233"/>
    </location>
</feature>
<dbReference type="Pfam" id="PF10442">
    <property type="entry name" value="FIST_C"/>
    <property type="match status" value="1"/>
</dbReference>
<evidence type="ECO:0000313" key="3">
    <source>
        <dbReference type="EMBL" id="RXK47384.1"/>
    </source>
</evidence>
<evidence type="ECO:0000259" key="2">
    <source>
        <dbReference type="SMART" id="SM01204"/>
    </source>
</evidence>
<dbReference type="Proteomes" id="UP000289691">
    <property type="component" value="Unassembled WGS sequence"/>
</dbReference>
<dbReference type="RefSeq" id="WP_129070088.1">
    <property type="nucleotide sequence ID" value="NZ_RDFA01000006.1"/>
</dbReference>
<evidence type="ECO:0008006" key="5">
    <source>
        <dbReference type="Google" id="ProtNLM"/>
    </source>
</evidence>
<dbReference type="SMART" id="SM01204">
    <property type="entry name" value="FIST_C"/>
    <property type="match status" value="1"/>
</dbReference>
<gene>
    <name evidence="3" type="ORF">EAF64_16525</name>
</gene>
<comment type="caution">
    <text evidence="3">The sequence shown here is derived from an EMBL/GenBank/DDBJ whole genome shotgun (WGS) entry which is preliminary data.</text>
</comment>
<evidence type="ECO:0000259" key="1">
    <source>
        <dbReference type="SMART" id="SM00897"/>
    </source>
</evidence>
<dbReference type="AlphaFoldDB" id="A0A498KTK6"/>
<feature type="domain" description="FIST C-domain" evidence="2">
    <location>
        <begin position="234"/>
        <end position="408"/>
    </location>
</feature>
<dbReference type="EMBL" id="RDFA01000006">
    <property type="protein sequence ID" value="RXK47384.1"/>
    <property type="molecule type" value="Genomic_DNA"/>
</dbReference>
<sequence length="427" mass="45749">MGTQLGTGQHDGKNGYTVAVQAVEEAIDRIESDTVDFCQVFCSTRYDYEDVLDGVHSVVDDETAVFGCSSSGEFTENGVQAGSVVASVVASDEIRFFTSLSTGLEDDPHRCVFEAVNALPRDGNPQLEGYPHRVAINLHDGLSGLSDQVARIANDQFDDNVTLVGGAAGDDLLLEETHVFCGEQFATDAVGLALLASKKPIPVTVNHGHTPISEPMTVTESEGGVVHEIDGEPAFEVWKEAIRESAAENYGIDVDALEDGSDQLSMMLARYEFGIESEPRADDPGGLLGRLKSFVERTFVSTSGYNIRWPGMETTTAGPLSFAVAMPEGTELRVMHSDPDDQITSVRTAARNAVGQADDGDIAGGFVYDCFCRAAILEDEFDDALAAVENEVEAPFAGFETYGEVCTKSDALTEYHNTTSVVMLLPA</sequence>
<reference evidence="3 4" key="1">
    <citation type="submission" date="2019-01" db="EMBL/GenBank/DDBJ databases">
        <title>Halorientalis sp. F13-25 a new haloarchaeum isolated from hypersaline water.</title>
        <authorList>
            <person name="Ana D.-V."/>
            <person name="Cristina S.-P."/>
            <person name="Antonio V."/>
        </authorList>
    </citation>
    <scope>NUCLEOTIDE SEQUENCE [LARGE SCALE GENOMIC DNA]</scope>
    <source>
        <strain evidence="3 4">F13-25</strain>
    </source>
</reference>
<evidence type="ECO:0000313" key="4">
    <source>
        <dbReference type="Proteomes" id="UP000289691"/>
    </source>
</evidence>
<dbReference type="SMART" id="SM00897">
    <property type="entry name" value="FIST"/>
    <property type="match status" value="1"/>
</dbReference>
<name>A0A498KTK6_9EURY</name>
<dbReference type="Pfam" id="PF08495">
    <property type="entry name" value="FIST"/>
    <property type="match status" value="1"/>
</dbReference>
<dbReference type="PANTHER" id="PTHR40252:SF2">
    <property type="entry name" value="BLR0328 PROTEIN"/>
    <property type="match status" value="1"/>
</dbReference>